<organism evidence="2 3">
    <name type="scientific">Monilinia vaccinii-corymbosi</name>
    <dbReference type="NCBI Taxonomy" id="61207"/>
    <lineage>
        <taxon>Eukaryota</taxon>
        <taxon>Fungi</taxon>
        <taxon>Dikarya</taxon>
        <taxon>Ascomycota</taxon>
        <taxon>Pezizomycotina</taxon>
        <taxon>Leotiomycetes</taxon>
        <taxon>Helotiales</taxon>
        <taxon>Sclerotiniaceae</taxon>
        <taxon>Monilinia</taxon>
    </lineage>
</organism>
<keyword evidence="3" id="KW-1185">Reference proteome</keyword>
<dbReference type="AlphaFoldDB" id="A0A8A3P5H3"/>
<sequence length="375" mass="40493">MCLNLSARHSIEDYTSDAIFDMFDIDFDAFLGAESVVGSAGMDLNSVPNAPPCSPTVGSLDMELDLDSIPNAPLCSHTRESPDMDMGSVPNAPPGSPDLENPDIDLDDLDSLPTVSPVSPSDTTWVAPTTSATKRRFTLGKTIFGQRESEEEDEDMAMELGENLKTALRDRPRRVQGNKRRQASFGMTPRPCSFNSGCIDKRRGRNTPSHTLSSPQDVYSLSSEDEMTSTPQELQMRSQSCSEGKREFRALKEMVPKKNKKVTLAYLVAMSSLAAVDQETMGIRKCTSDRASHILAPQEGVLEGLGEHIPDRAKNGWIHLAYKKAYASEDQPANSLAAIGANGGNSNGDGGLVEKAGISESLAAFDINDRTASDA</sequence>
<feature type="compositionally biased region" description="Acidic residues" evidence="1">
    <location>
        <begin position="100"/>
        <end position="110"/>
    </location>
</feature>
<dbReference type="EMBL" id="CP063406">
    <property type="protein sequence ID" value="QSZ30686.1"/>
    <property type="molecule type" value="Genomic_DNA"/>
</dbReference>
<feature type="compositionally biased region" description="Polar residues" evidence="1">
    <location>
        <begin position="206"/>
        <end position="242"/>
    </location>
</feature>
<proteinExistence type="predicted"/>
<reference evidence="2" key="1">
    <citation type="submission" date="2020-10" db="EMBL/GenBank/DDBJ databases">
        <title>Genome Sequence of Monilinia vaccinii-corymbosi Sheds Light on Mummy Berry Disease Infection of Blueberry and Mating Type.</title>
        <authorList>
            <person name="Yow A.G."/>
            <person name="Zhang Y."/>
            <person name="Bansal K."/>
            <person name="Eacker S.M."/>
            <person name="Sullivan S."/>
            <person name="Liachko I."/>
            <person name="Cubeta M.A."/>
            <person name="Rollins J.A."/>
            <person name="Ashrafi H."/>
        </authorList>
    </citation>
    <scope>NUCLEOTIDE SEQUENCE</scope>
    <source>
        <strain evidence="2">RL-1</strain>
    </source>
</reference>
<gene>
    <name evidence="2" type="ORF">DSL72_000244</name>
</gene>
<name>A0A8A3P5H3_9HELO</name>
<evidence type="ECO:0000313" key="3">
    <source>
        <dbReference type="Proteomes" id="UP000672032"/>
    </source>
</evidence>
<feature type="region of interest" description="Disordered" evidence="1">
    <location>
        <begin position="71"/>
        <end position="127"/>
    </location>
</feature>
<evidence type="ECO:0000256" key="1">
    <source>
        <dbReference type="SAM" id="MobiDB-lite"/>
    </source>
</evidence>
<dbReference type="Proteomes" id="UP000672032">
    <property type="component" value="Chromosome 2"/>
</dbReference>
<feature type="region of interest" description="Disordered" evidence="1">
    <location>
        <begin position="194"/>
        <end position="243"/>
    </location>
</feature>
<accession>A0A8A3P5H3</accession>
<feature type="compositionally biased region" description="Polar residues" evidence="1">
    <location>
        <begin position="114"/>
        <end position="127"/>
    </location>
</feature>
<protein>
    <submittedName>
        <fullName evidence="2">Uncharacterized protein</fullName>
    </submittedName>
</protein>
<evidence type="ECO:0000313" key="2">
    <source>
        <dbReference type="EMBL" id="QSZ30686.1"/>
    </source>
</evidence>